<feature type="region of interest" description="Disordered" evidence="1">
    <location>
        <begin position="1"/>
        <end position="133"/>
    </location>
</feature>
<reference evidence="2" key="1">
    <citation type="submission" date="2022-08" db="EMBL/GenBank/DDBJ databases">
        <title>A Global Phylogenomic Analysis of the Shiitake Genus Lentinula.</title>
        <authorList>
            <consortium name="DOE Joint Genome Institute"/>
            <person name="Sierra-Patev S."/>
            <person name="Min B."/>
            <person name="Naranjo-Ortiz M."/>
            <person name="Looney B."/>
            <person name="Konkel Z."/>
            <person name="Slot J.C."/>
            <person name="Sakamoto Y."/>
            <person name="Steenwyk J.L."/>
            <person name="Rokas A."/>
            <person name="Carro J."/>
            <person name="Camarero S."/>
            <person name="Ferreira P."/>
            <person name="Molpeceres G."/>
            <person name="Ruiz-Duenas F.J."/>
            <person name="Serrano A."/>
            <person name="Henrissat B."/>
            <person name="Drula E."/>
            <person name="Hughes K.W."/>
            <person name="Mata J.L."/>
            <person name="Ishikawa N.K."/>
            <person name="Vargas-Isla R."/>
            <person name="Ushijima S."/>
            <person name="Smith C.A."/>
            <person name="Ahrendt S."/>
            <person name="Andreopoulos W."/>
            <person name="He G."/>
            <person name="Labutti K."/>
            <person name="Lipzen A."/>
            <person name="Ng V."/>
            <person name="Riley R."/>
            <person name="Sandor L."/>
            <person name="Barry K."/>
            <person name="Martinez A.T."/>
            <person name="Xiao Y."/>
            <person name="Gibbons J.G."/>
            <person name="Terashima K."/>
            <person name="Grigoriev I.V."/>
            <person name="Hibbett D.S."/>
        </authorList>
    </citation>
    <scope>NUCLEOTIDE SEQUENCE</scope>
    <source>
        <strain evidence="2">JLM2183</strain>
    </source>
</reference>
<accession>A0A9W9AAR3</accession>
<sequence length="240" mass="27206">MSSNSHTIHSPFRSKPSNHSIEPGKADVVRLLDPSYCLPHSPSEPVKAYVDSKGQMHDPDFRQFPVCSSKKASSGRSPFASGGTQWVEEVAPDNKEEETPQQHHRNSTRFSRRHDSGPPSTNTPYNISSYASSSSSSLSSDSSSLSSHSKNVFQHHSISKIRSFDLMDWYYPYDSHYTCEDPIEVQMIEEYIPEPDFTEHTCAQALPLSYCQRIKERWARNRLGDAFKRKQSKLSTVSYP</sequence>
<gene>
    <name evidence="2" type="ORF">J3R30DRAFT_3703267</name>
</gene>
<name>A0A9W9AAR3_9AGAR</name>
<feature type="compositionally biased region" description="Polar residues" evidence="1">
    <location>
        <begin position="118"/>
        <end position="127"/>
    </location>
</feature>
<feature type="compositionally biased region" description="Basic residues" evidence="1">
    <location>
        <begin position="102"/>
        <end position="112"/>
    </location>
</feature>
<evidence type="ECO:0000313" key="2">
    <source>
        <dbReference type="EMBL" id="KAJ4478438.1"/>
    </source>
</evidence>
<organism evidence="2 3">
    <name type="scientific">Lentinula aciculospora</name>
    <dbReference type="NCBI Taxonomy" id="153920"/>
    <lineage>
        <taxon>Eukaryota</taxon>
        <taxon>Fungi</taxon>
        <taxon>Dikarya</taxon>
        <taxon>Basidiomycota</taxon>
        <taxon>Agaricomycotina</taxon>
        <taxon>Agaricomycetes</taxon>
        <taxon>Agaricomycetidae</taxon>
        <taxon>Agaricales</taxon>
        <taxon>Marasmiineae</taxon>
        <taxon>Omphalotaceae</taxon>
        <taxon>Lentinula</taxon>
    </lineage>
</organism>
<dbReference type="OrthoDB" id="3021720at2759"/>
<evidence type="ECO:0000313" key="3">
    <source>
        <dbReference type="Proteomes" id="UP001150266"/>
    </source>
</evidence>
<dbReference type="Proteomes" id="UP001150266">
    <property type="component" value="Unassembled WGS sequence"/>
</dbReference>
<proteinExistence type="predicted"/>
<dbReference type="AlphaFoldDB" id="A0A9W9AAR3"/>
<feature type="compositionally biased region" description="Basic and acidic residues" evidence="1">
    <location>
        <begin position="92"/>
        <end position="101"/>
    </location>
</feature>
<keyword evidence="3" id="KW-1185">Reference proteome</keyword>
<comment type="caution">
    <text evidence="2">The sequence shown here is derived from an EMBL/GenBank/DDBJ whole genome shotgun (WGS) entry which is preliminary data.</text>
</comment>
<dbReference type="EMBL" id="JAOTPV010000009">
    <property type="protein sequence ID" value="KAJ4478438.1"/>
    <property type="molecule type" value="Genomic_DNA"/>
</dbReference>
<evidence type="ECO:0000256" key="1">
    <source>
        <dbReference type="SAM" id="MobiDB-lite"/>
    </source>
</evidence>
<protein>
    <submittedName>
        <fullName evidence="2">Uncharacterized protein</fullName>
    </submittedName>
</protein>